<protein>
    <recommendedName>
        <fullName evidence="1">F-box domain-containing protein</fullName>
    </recommendedName>
</protein>
<dbReference type="InterPro" id="IPR036047">
    <property type="entry name" value="F-box-like_dom_sf"/>
</dbReference>
<sequence>MSIFSLPSECFCDIFSFLENIYLYNCLFVNRQWCMLAIPVLWKDPFKIYSHFKPKLINTLLSCLNEVETSSLIPFAINLPKNQNPLFEYGKFIEIIDQEYIEKNVICWLKLSNENVSYDNIFEDKRVQCLINVIYHVVIRQGLNLQEFDICIDNKIDMLFVKDLVQHEGITNLRTLHLGLKVNKIKRKNDNVSHTKTFLTQLPILCQKIVNLNLYIHKLNIHFVSLISYLIKSQPLERIYIYNRSSKVNVNEIIYAFMLRSKTLKMLSFQFMNLEKIDLSFILKLECLEMLEFSNCVDFELYQHCDVFNNNFQLKELRLLHNNLYRGFNDVNIRLDVIKTMINSLCGRSLCKLTLNIVTLGIIKVIKESCPNISYLNILIIPELFQDSIILNICYLSSLKILVIKKTTNCDIDNTIAKILGDKLTNVEHLYLGLSIDLLSFEYFTINCKADLKKLGFVTDEYNSDVDKSFLKDYLICLSNYNKVHKSLKILDINGAWTLYSGKIDWRSEELEIVTSLENQGVQLISEWCV</sequence>
<dbReference type="Proteomes" id="UP000247702">
    <property type="component" value="Unassembled WGS sequence"/>
</dbReference>
<feature type="domain" description="F-box" evidence="1">
    <location>
        <begin position="4"/>
        <end position="46"/>
    </location>
</feature>
<dbReference type="Pfam" id="PF12937">
    <property type="entry name" value="F-box-like"/>
    <property type="match status" value="1"/>
</dbReference>
<reference evidence="2 4" key="1">
    <citation type="submission" date="2017-11" db="EMBL/GenBank/DDBJ databases">
        <title>The genome of Rhizophagus clarus HR1 reveals common genetic basis of auxotrophy among arbuscular mycorrhizal fungi.</title>
        <authorList>
            <person name="Kobayashi Y."/>
        </authorList>
    </citation>
    <scope>NUCLEOTIDE SEQUENCE [LARGE SCALE GENOMIC DNA]</scope>
    <source>
        <strain evidence="2 4">HR1</strain>
    </source>
</reference>
<proteinExistence type="predicted"/>
<evidence type="ECO:0000259" key="1">
    <source>
        <dbReference type="Pfam" id="PF12937"/>
    </source>
</evidence>
<dbReference type="SUPFAM" id="SSF81383">
    <property type="entry name" value="F-box domain"/>
    <property type="match status" value="1"/>
</dbReference>
<comment type="caution">
    <text evidence="2">The sequence shown here is derived from an EMBL/GenBank/DDBJ whole genome shotgun (WGS) entry which is preliminary data.</text>
</comment>
<dbReference type="OrthoDB" id="2351154at2759"/>
<dbReference type="InterPro" id="IPR001810">
    <property type="entry name" value="F-box_dom"/>
</dbReference>
<accession>A0A2Z6S2B2</accession>
<evidence type="ECO:0000313" key="4">
    <source>
        <dbReference type="Proteomes" id="UP000247702"/>
    </source>
</evidence>
<evidence type="ECO:0000313" key="3">
    <source>
        <dbReference type="EMBL" id="GET03465.1"/>
    </source>
</evidence>
<dbReference type="STRING" id="94130.A0A2Z6S2B2"/>
<gene>
    <name evidence="3" type="ORF">RCL2_002980500</name>
    <name evidence="2" type="ORF">RclHR1_08950006</name>
</gene>
<organism evidence="2 4">
    <name type="scientific">Rhizophagus clarus</name>
    <dbReference type="NCBI Taxonomy" id="94130"/>
    <lineage>
        <taxon>Eukaryota</taxon>
        <taxon>Fungi</taxon>
        <taxon>Fungi incertae sedis</taxon>
        <taxon>Mucoromycota</taxon>
        <taxon>Glomeromycotina</taxon>
        <taxon>Glomeromycetes</taxon>
        <taxon>Glomerales</taxon>
        <taxon>Glomeraceae</taxon>
        <taxon>Rhizophagus</taxon>
    </lineage>
</organism>
<dbReference type="EMBL" id="BLAL01000324">
    <property type="protein sequence ID" value="GET03465.1"/>
    <property type="molecule type" value="Genomic_DNA"/>
</dbReference>
<name>A0A2Z6S2B2_9GLOM</name>
<reference evidence="3" key="2">
    <citation type="submission" date="2019-10" db="EMBL/GenBank/DDBJ databases">
        <title>Conservation and host-specific expression of non-tandemly repeated heterogenous ribosome RNA gene in arbuscular mycorrhizal fungi.</title>
        <authorList>
            <person name="Maeda T."/>
            <person name="Kobayashi Y."/>
            <person name="Nakagawa T."/>
            <person name="Ezawa T."/>
            <person name="Yamaguchi K."/>
            <person name="Bino T."/>
            <person name="Nishimoto Y."/>
            <person name="Shigenobu S."/>
            <person name="Kawaguchi M."/>
        </authorList>
    </citation>
    <scope>NUCLEOTIDE SEQUENCE</scope>
    <source>
        <strain evidence="3">HR1</strain>
    </source>
</reference>
<evidence type="ECO:0000313" key="2">
    <source>
        <dbReference type="EMBL" id="GBC09528.1"/>
    </source>
</evidence>
<keyword evidence="4" id="KW-1185">Reference proteome</keyword>
<dbReference type="Proteomes" id="UP000615446">
    <property type="component" value="Unassembled WGS sequence"/>
</dbReference>
<dbReference type="AlphaFoldDB" id="A0A2Z6S2B2"/>
<dbReference type="EMBL" id="BEXD01004309">
    <property type="protein sequence ID" value="GBC09528.1"/>
    <property type="molecule type" value="Genomic_DNA"/>
</dbReference>